<sequence>MVIKKKNKDVGNDGREVEVEEENLDMSDAGLSERTVAHKHQKGCRSSFIKQRRLLEVVDLTPTVVTAPEENAQSVEEPRYILTYVTHSCFKIFKLLLSPPFLWRRPRSLDFANLPISVIIFSIQVHIHESSTQYGRKSWIQYGEIISV</sequence>
<dbReference type="Proteomes" id="UP001642487">
    <property type="component" value="Chromosome 2"/>
</dbReference>
<feature type="compositionally biased region" description="Basic and acidic residues" evidence="1">
    <location>
        <begin position="8"/>
        <end position="17"/>
    </location>
</feature>
<evidence type="ECO:0000313" key="2">
    <source>
        <dbReference type="EMBL" id="CAK9314603.1"/>
    </source>
</evidence>
<dbReference type="EMBL" id="OZ021736">
    <property type="protein sequence ID" value="CAK9314603.1"/>
    <property type="molecule type" value="Genomic_DNA"/>
</dbReference>
<evidence type="ECO:0000256" key="1">
    <source>
        <dbReference type="SAM" id="MobiDB-lite"/>
    </source>
</evidence>
<name>A0ABP0Y6N6_9ROSI</name>
<feature type="region of interest" description="Disordered" evidence="1">
    <location>
        <begin position="1"/>
        <end position="22"/>
    </location>
</feature>
<keyword evidence="3" id="KW-1185">Reference proteome</keyword>
<protein>
    <submittedName>
        <fullName evidence="2">Uncharacterized protein</fullName>
    </submittedName>
</protein>
<organism evidence="2 3">
    <name type="scientific">Citrullus colocynthis</name>
    <name type="common">colocynth</name>
    <dbReference type="NCBI Taxonomy" id="252529"/>
    <lineage>
        <taxon>Eukaryota</taxon>
        <taxon>Viridiplantae</taxon>
        <taxon>Streptophyta</taxon>
        <taxon>Embryophyta</taxon>
        <taxon>Tracheophyta</taxon>
        <taxon>Spermatophyta</taxon>
        <taxon>Magnoliopsida</taxon>
        <taxon>eudicotyledons</taxon>
        <taxon>Gunneridae</taxon>
        <taxon>Pentapetalae</taxon>
        <taxon>rosids</taxon>
        <taxon>fabids</taxon>
        <taxon>Cucurbitales</taxon>
        <taxon>Cucurbitaceae</taxon>
        <taxon>Benincaseae</taxon>
        <taxon>Citrullus</taxon>
    </lineage>
</organism>
<gene>
    <name evidence="2" type="ORF">CITCOLO1_LOCUS6365</name>
</gene>
<reference evidence="2 3" key="1">
    <citation type="submission" date="2024-03" db="EMBL/GenBank/DDBJ databases">
        <authorList>
            <person name="Gkanogiannis A."/>
            <person name="Becerra Lopez-Lavalle L."/>
        </authorList>
    </citation>
    <scope>NUCLEOTIDE SEQUENCE [LARGE SCALE GENOMIC DNA]</scope>
</reference>
<proteinExistence type="predicted"/>
<accession>A0ABP0Y6N6</accession>
<evidence type="ECO:0000313" key="3">
    <source>
        <dbReference type="Proteomes" id="UP001642487"/>
    </source>
</evidence>